<protein>
    <submittedName>
        <fullName evidence="1">Acyl-CoA thioesterase</fullName>
    </submittedName>
</protein>
<organism evidence="1 2">
    <name type="scientific">Croceibacterium xixiisoli</name>
    <dbReference type="NCBI Taxonomy" id="1476466"/>
    <lineage>
        <taxon>Bacteria</taxon>
        <taxon>Pseudomonadati</taxon>
        <taxon>Pseudomonadota</taxon>
        <taxon>Alphaproteobacteria</taxon>
        <taxon>Sphingomonadales</taxon>
        <taxon>Erythrobacteraceae</taxon>
        <taxon>Croceibacterium</taxon>
    </lineage>
</organism>
<keyword evidence="2" id="KW-1185">Reference proteome</keyword>
<dbReference type="Proteomes" id="UP000469430">
    <property type="component" value="Unassembled WGS sequence"/>
</dbReference>
<accession>A0A6I4TQN8</accession>
<dbReference type="AlphaFoldDB" id="A0A6I4TQN8"/>
<comment type="caution">
    <text evidence="1">The sequence shown here is derived from an EMBL/GenBank/DDBJ whole genome shotgun (WGS) entry which is preliminary data.</text>
</comment>
<evidence type="ECO:0000313" key="1">
    <source>
        <dbReference type="EMBL" id="MXO97669.1"/>
    </source>
</evidence>
<name>A0A6I4TQN8_9SPHN</name>
<dbReference type="Pfam" id="PF13279">
    <property type="entry name" value="4HBT_2"/>
    <property type="match status" value="1"/>
</dbReference>
<dbReference type="OrthoDB" id="9801517at2"/>
<dbReference type="Gene3D" id="3.10.129.10">
    <property type="entry name" value="Hotdog Thioesterase"/>
    <property type="match status" value="1"/>
</dbReference>
<gene>
    <name evidence="1" type="ORF">GRI97_01535</name>
</gene>
<dbReference type="InterPro" id="IPR029069">
    <property type="entry name" value="HotDog_dom_sf"/>
</dbReference>
<evidence type="ECO:0000313" key="2">
    <source>
        <dbReference type="Proteomes" id="UP000469430"/>
    </source>
</evidence>
<dbReference type="SUPFAM" id="SSF54637">
    <property type="entry name" value="Thioesterase/thiol ester dehydrase-isomerase"/>
    <property type="match status" value="1"/>
</dbReference>
<dbReference type="RefSeq" id="WP_161389381.1">
    <property type="nucleotide sequence ID" value="NZ_JBHSCP010000001.1"/>
</dbReference>
<reference evidence="1 2" key="1">
    <citation type="submission" date="2019-12" db="EMBL/GenBank/DDBJ databases">
        <title>Genomic-based taxomic classification of the family Erythrobacteraceae.</title>
        <authorList>
            <person name="Xu L."/>
        </authorList>
    </citation>
    <scope>NUCLEOTIDE SEQUENCE [LARGE SCALE GENOMIC DNA]</scope>
    <source>
        <strain evidence="1 2">S36</strain>
    </source>
</reference>
<sequence>MSSRFSLSFTAQPDDIDVNGHVNNAVWVRWMEDLATAHWMADADPAHVEAYVWVVTRHEIDYRGNIGPDETVEGVTEIREPPTGARFTRHIRFTDNSGRELVRAQTQWAMIDRANGRIMRVPAEVAAPFLPE</sequence>
<dbReference type="CDD" id="cd00586">
    <property type="entry name" value="4HBT"/>
    <property type="match status" value="1"/>
</dbReference>
<proteinExistence type="predicted"/>
<dbReference type="EMBL" id="WTYJ01000001">
    <property type="protein sequence ID" value="MXO97669.1"/>
    <property type="molecule type" value="Genomic_DNA"/>
</dbReference>